<reference evidence="2" key="1">
    <citation type="submission" date="2023-02" db="EMBL/GenBank/DDBJ databases">
        <title>Genome of toxic invasive species Heracleum sosnowskyi carries increased number of genes despite the absence of recent whole-genome duplications.</title>
        <authorList>
            <person name="Schelkunov M."/>
            <person name="Shtratnikova V."/>
            <person name="Makarenko M."/>
            <person name="Klepikova A."/>
            <person name="Omelchenko D."/>
            <person name="Novikova G."/>
            <person name="Obukhova E."/>
            <person name="Bogdanov V."/>
            <person name="Penin A."/>
            <person name="Logacheva M."/>
        </authorList>
    </citation>
    <scope>NUCLEOTIDE SEQUENCE</scope>
    <source>
        <strain evidence="2">Hsosn_3</strain>
        <tissue evidence="2">Leaf</tissue>
    </source>
</reference>
<name>A0AAD8HRE0_9APIA</name>
<dbReference type="Proteomes" id="UP001237642">
    <property type="component" value="Unassembled WGS sequence"/>
</dbReference>
<reference evidence="2" key="2">
    <citation type="submission" date="2023-05" db="EMBL/GenBank/DDBJ databases">
        <authorList>
            <person name="Schelkunov M.I."/>
        </authorList>
    </citation>
    <scope>NUCLEOTIDE SEQUENCE</scope>
    <source>
        <strain evidence="2">Hsosn_3</strain>
        <tissue evidence="2">Leaf</tissue>
    </source>
</reference>
<evidence type="ECO:0000256" key="1">
    <source>
        <dbReference type="SAM" id="SignalP"/>
    </source>
</evidence>
<protein>
    <recommendedName>
        <fullName evidence="4">RNase H type-1 domain-containing protein</fullName>
    </recommendedName>
</protein>
<accession>A0AAD8HRE0</accession>
<keyword evidence="3" id="KW-1185">Reference proteome</keyword>
<feature type="signal peptide" evidence="1">
    <location>
        <begin position="1"/>
        <end position="23"/>
    </location>
</feature>
<gene>
    <name evidence="2" type="ORF">POM88_038114</name>
</gene>
<comment type="caution">
    <text evidence="2">The sequence shown here is derived from an EMBL/GenBank/DDBJ whole genome shotgun (WGS) entry which is preliminary data.</text>
</comment>
<dbReference type="AlphaFoldDB" id="A0AAD8HRE0"/>
<sequence length="117" mass="13793">MFIWKLCTLLGLCSLRGFRNVHLETDNLHAFYHVKNFRDGVPEELYDLVQQIDMIRSDPRWTISIFLIYPRRNTLAKYLAYLGGQLDRKADEVVQNFPMAREILPGVLESWRCTMLS</sequence>
<keyword evidence="1" id="KW-0732">Signal</keyword>
<proteinExistence type="predicted"/>
<dbReference type="EMBL" id="JAUIZM010000008">
    <property type="protein sequence ID" value="KAK1372022.1"/>
    <property type="molecule type" value="Genomic_DNA"/>
</dbReference>
<evidence type="ECO:0008006" key="4">
    <source>
        <dbReference type="Google" id="ProtNLM"/>
    </source>
</evidence>
<evidence type="ECO:0000313" key="3">
    <source>
        <dbReference type="Proteomes" id="UP001237642"/>
    </source>
</evidence>
<evidence type="ECO:0000313" key="2">
    <source>
        <dbReference type="EMBL" id="KAK1372022.1"/>
    </source>
</evidence>
<feature type="chain" id="PRO_5042118901" description="RNase H type-1 domain-containing protein" evidence="1">
    <location>
        <begin position="24"/>
        <end position="117"/>
    </location>
</feature>
<organism evidence="2 3">
    <name type="scientific">Heracleum sosnowskyi</name>
    <dbReference type="NCBI Taxonomy" id="360622"/>
    <lineage>
        <taxon>Eukaryota</taxon>
        <taxon>Viridiplantae</taxon>
        <taxon>Streptophyta</taxon>
        <taxon>Embryophyta</taxon>
        <taxon>Tracheophyta</taxon>
        <taxon>Spermatophyta</taxon>
        <taxon>Magnoliopsida</taxon>
        <taxon>eudicotyledons</taxon>
        <taxon>Gunneridae</taxon>
        <taxon>Pentapetalae</taxon>
        <taxon>asterids</taxon>
        <taxon>campanulids</taxon>
        <taxon>Apiales</taxon>
        <taxon>Apiaceae</taxon>
        <taxon>Apioideae</taxon>
        <taxon>apioid superclade</taxon>
        <taxon>Tordylieae</taxon>
        <taxon>Tordyliinae</taxon>
        <taxon>Heracleum</taxon>
    </lineage>
</organism>